<dbReference type="Proteomes" id="UP001333818">
    <property type="component" value="Unassembled WGS sequence"/>
</dbReference>
<reference evidence="1" key="1">
    <citation type="submission" date="2024-01" db="EMBL/GenBank/DDBJ databases">
        <title>Bank of Algae and Cyanobacteria of the Azores (BACA) strain genomes.</title>
        <authorList>
            <person name="Luz R."/>
            <person name="Cordeiro R."/>
            <person name="Fonseca A."/>
            <person name="Goncalves V."/>
        </authorList>
    </citation>
    <scope>NUCLEOTIDE SEQUENCE</scope>
    <source>
        <strain evidence="1">BACA0141</strain>
    </source>
</reference>
<dbReference type="AlphaFoldDB" id="A0AAW9PXY9"/>
<keyword evidence="2" id="KW-1185">Reference proteome</keyword>
<sequence length="80" mass="9343">MAGIRDVEGNPGDTWDDMSWIDMSEAEQELWGILGWDEDSWEEETDPPESDDLYWEDLSSSQRSAATKLGYTEDYWDEEE</sequence>
<protein>
    <submittedName>
        <fullName evidence="1">Uncharacterized protein</fullName>
    </submittedName>
</protein>
<comment type="caution">
    <text evidence="1">The sequence shown here is derived from an EMBL/GenBank/DDBJ whole genome shotgun (WGS) entry which is preliminary data.</text>
</comment>
<dbReference type="EMBL" id="JAZBJZ010000129">
    <property type="protein sequence ID" value="MEE3719382.1"/>
    <property type="molecule type" value="Genomic_DNA"/>
</dbReference>
<name>A0AAW9PXY9_9CYAN</name>
<dbReference type="RefSeq" id="WP_330485817.1">
    <property type="nucleotide sequence ID" value="NZ_JAZBJZ010000129.1"/>
</dbReference>
<organism evidence="1 2">
    <name type="scientific">Tumidithrix elongata BACA0141</name>
    <dbReference type="NCBI Taxonomy" id="2716417"/>
    <lineage>
        <taxon>Bacteria</taxon>
        <taxon>Bacillati</taxon>
        <taxon>Cyanobacteriota</taxon>
        <taxon>Cyanophyceae</taxon>
        <taxon>Pseudanabaenales</taxon>
        <taxon>Pseudanabaenaceae</taxon>
        <taxon>Tumidithrix</taxon>
        <taxon>Tumidithrix elongata</taxon>
    </lineage>
</organism>
<proteinExistence type="predicted"/>
<evidence type="ECO:0000313" key="1">
    <source>
        <dbReference type="EMBL" id="MEE3719382.1"/>
    </source>
</evidence>
<evidence type="ECO:0000313" key="2">
    <source>
        <dbReference type="Proteomes" id="UP001333818"/>
    </source>
</evidence>
<gene>
    <name evidence="1" type="ORF">V2H45_21810</name>
</gene>
<accession>A0AAW9PXY9</accession>